<dbReference type="GO" id="GO:0080008">
    <property type="term" value="C:Cul4-RING E3 ubiquitin ligase complex"/>
    <property type="evidence" value="ECO:0000318"/>
    <property type="project" value="GO_Central"/>
</dbReference>
<dbReference type="InterPro" id="IPR020472">
    <property type="entry name" value="WD40_PAC1"/>
</dbReference>
<protein>
    <submittedName>
        <fullName evidence="7 8">LEC14B homolog isoform X1</fullName>
    </submittedName>
</protein>
<feature type="repeat" description="WD" evidence="4">
    <location>
        <begin position="246"/>
        <end position="279"/>
    </location>
</feature>
<organism evidence="6 8">
    <name type="scientific">Spinacia oleracea</name>
    <name type="common">Spinach</name>
    <dbReference type="NCBI Taxonomy" id="3562"/>
    <lineage>
        <taxon>Eukaryota</taxon>
        <taxon>Viridiplantae</taxon>
        <taxon>Streptophyta</taxon>
        <taxon>Embryophyta</taxon>
        <taxon>Tracheophyta</taxon>
        <taxon>Spermatophyta</taxon>
        <taxon>Magnoliopsida</taxon>
        <taxon>eudicotyledons</taxon>
        <taxon>Gunneridae</taxon>
        <taxon>Pentapetalae</taxon>
        <taxon>Caryophyllales</taxon>
        <taxon>Chenopodiaceae</taxon>
        <taxon>Chenopodioideae</taxon>
        <taxon>Anserineae</taxon>
        <taxon>Spinacia</taxon>
    </lineage>
</organism>
<dbReference type="OrthoDB" id="63070at2759"/>
<evidence type="ECO:0000256" key="5">
    <source>
        <dbReference type="SAM" id="MobiDB-lite"/>
    </source>
</evidence>
<dbReference type="GeneID" id="110788817"/>
<dbReference type="PRINTS" id="PR00320">
    <property type="entry name" value="GPROTEINBRPT"/>
</dbReference>
<evidence type="ECO:0000256" key="2">
    <source>
        <dbReference type="ARBA" id="ARBA00022737"/>
    </source>
</evidence>
<evidence type="ECO:0000313" key="6">
    <source>
        <dbReference type="Proteomes" id="UP000813463"/>
    </source>
</evidence>
<feature type="region of interest" description="Disordered" evidence="5">
    <location>
        <begin position="1"/>
        <end position="28"/>
    </location>
</feature>
<dbReference type="InterPro" id="IPR001680">
    <property type="entry name" value="WD40_rpt"/>
</dbReference>
<dbReference type="RefSeq" id="XP_021849146.1">
    <property type="nucleotide sequence ID" value="XM_021993454.1"/>
</dbReference>
<dbReference type="Pfam" id="PF00400">
    <property type="entry name" value="WD40"/>
    <property type="match status" value="4"/>
</dbReference>
<dbReference type="AlphaFoldDB" id="A0A9R0JVZ7"/>
<keyword evidence="1 4" id="KW-0853">WD repeat</keyword>
<dbReference type="InterPro" id="IPR036322">
    <property type="entry name" value="WD40_repeat_dom_sf"/>
</dbReference>
<evidence type="ECO:0000313" key="7">
    <source>
        <dbReference type="RefSeq" id="XP_021849145.1"/>
    </source>
</evidence>
<keyword evidence="2" id="KW-0677">Repeat</keyword>
<dbReference type="FunFam" id="2.130.10.10:FF:000557">
    <property type="entry name" value="WD repeat protein"/>
    <property type="match status" value="1"/>
</dbReference>
<dbReference type="FunFam" id="2.130.10.10:FF:000492">
    <property type="entry name" value="LEC14B homolog isoform X2"/>
    <property type="match status" value="1"/>
</dbReference>
<dbReference type="Proteomes" id="UP000813463">
    <property type="component" value="Chromosome 3"/>
</dbReference>
<dbReference type="RefSeq" id="XP_021849145.1">
    <property type="nucleotide sequence ID" value="XM_021993453.1"/>
</dbReference>
<sequence>MTRSRKNAKSCDEPSVARGSSSATSSGNFDHEIAQLTKLRSGPNEYMSKMLGRKSKDLISPVKMLAARESNCLRKSKFSTADGCHMLNRYLPVNGPYLVDQMESCAYVSQFSSDGSLLVAGYQGSHIRIYNVERGWKVQKDIVARSLRWTITDTSLSPDKRYLVYSSMSPIVHIVDLGSSVVESLANVTEIHEGLDLSIANGEDDYNNFSIFAVKFSADGREVLAASSDNSIYVYDLPTNKRTLRILAHEEDVNTVCFADESGHLIYSGGDDSLCKVWDRRCLASRCQPAGTLMGHLEGITFIDSRGDGRYLISNGKDQTIKLWDIRKMSSSSACVTSPRNYDWDYRWMEYPAAFKDMKHPNDQSLATYKGHTVLSTLIRCHFSPEYSTGQKYIYTGSNDGAVYTYDLVSGALVSKLSHHKTTVRDCSWHPYLPIMISSSWDGMIIRCEFPGDEENPPPLKRRCHRRY</sequence>
<name>A0A9R0JVZ7_SPIOL</name>
<dbReference type="PANTHER" id="PTHR19847">
    <property type="entry name" value="DDB1- AND CUL4-ASSOCIATED FACTOR 11"/>
    <property type="match status" value="1"/>
</dbReference>
<dbReference type="InterPro" id="IPR015943">
    <property type="entry name" value="WD40/YVTN_repeat-like_dom_sf"/>
</dbReference>
<evidence type="ECO:0000256" key="1">
    <source>
        <dbReference type="ARBA" id="ARBA00022574"/>
    </source>
</evidence>
<dbReference type="SUPFAM" id="SSF50978">
    <property type="entry name" value="WD40 repeat-like"/>
    <property type="match status" value="1"/>
</dbReference>
<accession>A0A9R0JVZ7</accession>
<evidence type="ECO:0000256" key="4">
    <source>
        <dbReference type="PROSITE-ProRule" id="PRU00221"/>
    </source>
</evidence>
<dbReference type="InterPro" id="IPR051859">
    <property type="entry name" value="DCAF"/>
</dbReference>
<feature type="repeat" description="WD" evidence="4">
    <location>
        <begin position="211"/>
        <end position="245"/>
    </location>
</feature>
<dbReference type="GO" id="GO:0043161">
    <property type="term" value="P:proteasome-mediated ubiquitin-dependent protein catabolic process"/>
    <property type="evidence" value="ECO:0000318"/>
    <property type="project" value="GO_Central"/>
</dbReference>
<evidence type="ECO:0000256" key="3">
    <source>
        <dbReference type="ARBA" id="ARBA00061298"/>
    </source>
</evidence>
<dbReference type="KEGG" id="soe:110788817"/>
<dbReference type="PROSITE" id="PS50082">
    <property type="entry name" value="WD_REPEATS_2"/>
    <property type="match status" value="3"/>
</dbReference>
<reference evidence="7 8" key="2">
    <citation type="submission" date="2025-04" db="UniProtKB">
        <authorList>
            <consortium name="RefSeq"/>
        </authorList>
    </citation>
    <scope>IDENTIFICATION</scope>
</reference>
<feature type="compositionally biased region" description="Low complexity" evidence="5">
    <location>
        <begin position="16"/>
        <end position="27"/>
    </location>
</feature>
<keyword evidence="6" id="KW-1185">Reference proteome</keyword>
<proteinExistence type="inferred from homology"/>
<reference evidence="6" key="1">
    <citation type="journal article" date="2021" name="Nat. Commun.">
        <title>Genomic analyses provide insights into spinach domestication and the genetic basis of agronomic traits.</title>
        <authorList>
            <person name="Cai X."/>
            <person name="Sun X."/>
            <person name="Xu C."/>
            <person name="Sun H."/>
            <person name="Wang X."/>
            <person name="Ge C."/>
            <person name="Zhang Z."/>
            <person name="Wang Q."/>
            <person name="Fei Z."/>
            <person name="Jiao C."/>
            <person name="Wang Q."/>
        </authorList>
    </citation>
    <scope>NUCLEOTIDE SEQUENCE [LARGE SCALE GENOMIC DNA]</scope>
    <source>
        <strain evidence="6">cv. Varoflay</strain>
    </source>
</reference>
<dbReference type="Gene3D" id="2.130.10.10">
    <property type="entry name" value="YVTN repeat-like/Quinoprotein amine dehydrogenase"/>
    <property type="match status" value="3"/>
</dbReference>
<dbReference type="PROSITE" id="PS50294">
    <property type="entry name" value="WD_REPEATS_REGION"/>
    <property type="match status" value="2"/>
</dbReference>
<feature type="repeat" description="WD" evidence="4">
    <location>
        <begin position="293"/>
        <end position="334"/>
    </location>
</feature>
<dbReference type="PANTHER" id="PTHR19847:SF27">
    <property type="entry name" value="LEC14B HOMOLOG"/>
    <property type="match status" value="1"/>
</dbReference>
<evidence type="ECO:0000313" key="8">
    <source>
        <dbReference type="RefSeq" id="XP_021849146.1"/>
    </source>
</evidence>
<dbReference type="SMART" id="SM00320">
    <property type="entry name" value="WD40"/>
    <property type="match status" value="7"/>
</dbReference>
<gene>
    <name evidence="7 8" type="primary">LOC110788817</name>
</gene>
<comment type="similarity">
    <text evidence="3">Belongs to the WD repeat LEC14B family.</text>
</comment>